<organism evidence="2 3">
    <name type="scientific">Streptomyces tsukubensis</name>
    <dbReference type="NCBI Taxonomy" id="83656"/>
    <lineage>
        <taxon>Bacteria</taxon>
        <taxon>Bacillati</taxon>
        <taxon>Actinomycetota</taxon>
        <taxon>Actinomycetes</taxon>
        <taxon>Kitasatosporales</taxon>
        <taxon>Streptomycetaceae</taxon>
        <taxon>Streptomyces</taxon>
    </lineage>
</organism>
<comment type="caution">
    <text evidence="2">The sequence shown here is derived from an EMBL/GenBank/DDBJ whole genome shotgun (WGS) entry which is preliminary data.</text>
</comment>
<evidence type="ECO:0000313" key="2">
    <source>
        <dbReference type="EMBL" id="OON81884.1"/>
    </source>
</evidence>
<dbReference type="STRING" id="83656.B1H18_07260"/>
<sequence>MTAHTTLKEVLGALDAVDFPADKKALLSAAQEANASEEVIKALQGIPPEEYGSREDVAHSVILDADSDLDRTPGQKGQQARQGGKPGLSQHLRDAPKPPIDEELEK</sequence>
<dbReference type="RefSeq" id="WP_077965848.1">
    <property type="nucleotide sequence ID" value="NZ_CP045178.1"/>
</dbReference>
<evidence type="ECO:0000256" key="1">
    <source>
        <dbReference type="SAM" id="MobiDB-lite"/>
    </source>
</evidence>
<reference evidence="2 3" key="1">
    <citation type="submission" date="2017-02" db="EMBL/GenBank/DDBJ databases">
        <title>Draft Genome Sequence of Streptomyces tsukubaensis F601, a Producer of the immunosuppressant tacrolimus FK506.</title>
        <authorList>
            <person name="Zong G."/>
            <person name="Zhong C."/>
            <person name="Fu J."/>
            <person name="Qin R."/>
            <person name="Cao G."/>
        </authorList>
    </citation>
    <scope>NUCLEOTIDE SEQUENCE [LARGE SCALE GENOMIC DNA]</scope>
    <source>
        <strain evidence="2 3">F601</strain>
    </source>
</reference>
<evidence type="ECO:0008006" key="4">
    <source>
        <dbReference type="Google" id="ProtNLM"/>
    </source>
</evidence>
<feature type="compositionally biased region" description="Basic and acidic residues" evidence="1">
    <location>
        <begin position="91"/>
        <end position="106"/>
    </location>
</feature>
<feature type="compositionally biased region" description="Low complexity" evidence="1">
    <location>
        <begin position="74"/>
        <end position="83"/>
    </location>
</feature>
<dbReference type="EMBL" id="MVFC01000003">
    <property type="protein sequence ID" value="OON81884.1"/>
    <property type="molecule type" value="Genomic_DNA"/>
</dbReference>
<dbReference type="Proteomes" id="UP000190539">
    <property type="component" value="Unassembled WGS sequence"/>
</dbReference>
<name>A0A1V4AD37_9ACTN</name>
<evidence type="ECO:0000313" key="3">
    <source>
        <dbReference type="Proteomes" id="UP000190539"/>
    </source>
</evidence>
<dbReference type="AlphaFoldDB" id="A0A1V4AD37"/>
<accession>A0A1V4AD37</accession>
<proteinExistence type="predicted"/>
<dbReference type="InterPro" id="IPR021527">
    <property type="entry name" value="DUF2795"/>
</dbReference>
<keyword evidence="3" id="KW-1185">Reference proteome</keyword>
<feature type="region of interest" description="Disordered" evidence="1">
    <location>
        <begin position="64"/>
        <end position="106"/>
    </location>
</feature>
<gene>
    <name evidence="2" type="ORF">B1H18_07260</name>
</gene>
<protein>
    <recommendedName>
        <fullName evidence="4">DUF2795 domain-containing protein</fullName>
    </recommendedName>
</protein>
<dbReference type="OrthoDB" id="5116616at2"/>
<dbReference type="Pfam" id="PF11387">
    <property type="entry name" value="DUF2795"/>
    <property type="match status" value="1"/>
</dbReference>